<evidence type="ECO:0000256" key="4">
    <source>
        <dbReference type="ARBA" id="ARBA00022898"/>
    </source>
</evidence>
<dbReference type="InterPro" id="IPR015422">
    <property type="entry name" value="PyrdxlP-dep_Trfase_small"/>
</dbReference>
<dbReference type="Gene3D" id="3.40.640.10">
    <property type="entry name" value="Type I PLP-dependent aspartate aminotransferase-like (Major domain)"/>
    <property type="match status" value="1"/>
</dbReference>
<dbReference type="InterPro" id="IPR015424">
    <property type="entry name" value="PyrdxlP-dep_Trfase"/>
</dbReference>
<keyword evidence="6" id="KW-1185">Reference proteome</keyword>
<keyword evidence="2 5" id="KW-0032">Aminotransferase</keyword>
<sequence>MGEHNLCSHKINMKSGHGCYLVSDKNEEYLDLTAGTFNLSLGYQNEKILKAVQFQLNQLTHCSSSFEVDSVVELQTRLLACSSDVRPANSSRFW</sequence>
<comment type="caution">
    <text evidence="5">The sequence shown here is derived from an EMBL/GenBank/DDBJ whole genome shotgun (WGS) entry which is preliminary data.</text>
</comment>
<name>A0A841LY94_9HYPH</name>
<keyword evidence="3 5" id="KW-0808">Transferase</keyword>
<evidence type="ECO:0000256" key="1">
    <source>
        <dbReference type="ARBA" id="ARBA00001933"/>
    </source>
</evidence>
<dbReference type="GO" id="GO:0042802">
    <property type="term" value="F:identical protein binding"/>
    <property type="evidence" value="ECO:0007669"/>
    <property type="project" value="TreeGrafter"/>
</dbReference>
<dbReference type="Proteomes" id="UP000555393">
    <property type="component" value="Unassembled WGS sequence"/>
</dbReference>
<dbReference type="EMBL" id="JACIIU010000008">
    <property type="protein sequence ID" value="MBB6261477.1"/>
    <property type="molecule type" value="Genomic_DNA"/>
</dbReference>
<dbReference type="InterPro" id="IPR050103">
    <property type="entry name" value="Class-III_PLP-dep_AT"/>
</dbReference>
<evidence type="ECO:0000256" key="3">
    <source>
        <dbReference type="ARBA" id="ARBA00022679"/>
    </source>
</evidence>
<keyword evidence="4" id="KW-0663">Pyridoxal phosphate</keyword>
<comment type="cofactor">
    <cofactor evidence="1">
        <name>pyridoxal 5'-phosphate</name>
        <dbReference type="ChEBI" id="CHEBI:597326"/>
    </cofactor>
</comment>
<dbReference type="AlphaFoldDB" id="A0A841LY94"/>
<organism evidence="5 6">
    <name type="scientific">Paenochrobactrum gallinarii</name>
    <dbReference type="NCBI Taxonomy" id="643673"/>
    <lineage>
        <taxon>Bacteria</taxon>
        <taxon>Pseudomonadati</taxon>
        <taxon>Pseudomonadota</taxon>
        <taxon>Alphaproteobacteria</taxon>
        <taxon>Hyphomicrobiales</taxon>
        <taxon>Brucellaceae</taxon>
        <taxon>Paenochrobactrum</taxon>
    </lineage>
</organism>
<protein>
    <submittedName>
        <fullName evidence="5">Acetylornithine/succinyldiaminopimelate/putresci ne aminotransferase</fullName>
    </submittedName>
</protein>
<dbReference type="InterPro" id="IPR015421">
    <property type="entry name" value="PyrdxlP-dep_Trfase_major"/>
</dbReference>
<dbReference type="Pfam" id="PF00202">
    <property type="entry name" value="Aminotran_3"/>
    <property type="match status" value="1"/>
</dbReference>
<reference evidence="5 6" key="1">
    <citation type="submission" date="2020-08" db="EMBL/GenBank/DDBJ databases">
        <title>Genomic Encyclopedia of Type Strains, Phase IV (KMG-IV): sequencing the most valuable type-strain genomes for metagenomic binning, comparative biology and taxonomic classification.</title>
        <authorList>
            <person name="Goeker M."/>
        </authorList>
    </citation>
    <scope>NUCLEOTIDE SEQUENCE [LARGE SCALE GENOMIC DNA]</scope>
    <source>
        <strain evidence="5 6">DSM 22336</strain>
    </source>
</reference>
<accession>A0A841LY94</accession>
<dbReference type="GO" id="GO:0030170">
    <property type="term" value="F:pyridoxal phosphate binding"/>
    <property type="evidence" value="ECO:0007669"/>
    <property type="project" value="InterPro"/>
</dbReference>
<dbReference type="SUPFAM" id="SSF53383">
    <property type="entry name" value="PLP-dependent transferases"/>
    <property type="match status" value="1"/>
</dbReference>
<dbReference type="PANTHER" id="PTHR11986:SF79">
    <property type="entry name" value="ACETYLORNITHINE AMINOTRANSFERASE, MITOCHONDRIAL"/>
    <property type="match status" value="1"/>
</dbReference>
<dbReference type="InterPro" id="IPR005814">
    <property type="entry name" value="Aminotrans_3"/>
</dbReference>
<proteinExistence type="predicted"/>
<evidence type="ECO:0000256" key="2">
    <source>
        <dbReference type="ARBA" id="ARBA00022576"/>
    </source>
</evidence>
<dbReference type="GO" id="GO:0008483">
    <property type="term" value="F:transaminase activity"/>
    <property type="evidence" value="ECO:0007669"/>
    <property type="project" value="UniProtKB-KW"/>
</dbReference>
<evidence type="ECO:0000313" key="6">
    <source>
        <dbReference type="Proteomes" id="UP000555393"/>
    </source>
</evidence>
<gene>
    <name evidence="5" type="ORF">FHS77_002032</name>
</gene>
<dbReference type="Gene3D" id="3.90.1150.10">
    <property type="entry name" value="Aspartate Aminotransferase, domain 1"/>
    <property type="match status" value="1"/>
</dbReference>
<evidence type="ECO:0000313" key="5">
    <source>
        <dbReference type="EMBL" id="MBB6261477.1"/>
    </source>
</evidence>
<dbReference type="PANTHER" id="PTHR11986">
    <property type="entry name" value="AMINOTRANSFERASE CLASS III"/>
    <property type="match status" value="1"/>
</dbReference>